<evidence type="ECO:0000256" key="5">
    <source>
        <dbReference type="ARBA" id="ARBA00023027"/>
    </source>
</evidence>
<feature type="domain" description="Amine oxidase" evidence="6">
    <location>
        <begin position="12"/>
        <end position="460"/>
    </location>
</feature>
<gene>
    <name evidence="7" type="ORF">A5880_001221</name>
    <name evidence="8" type="ORF">A5880_002216</name>
</gene>
<dbReference type="PANTHER" id="PTHR46091">
    <property type="entry name" value="BLR7054 PROTEIN"/>
    <property type="match status" value="1"/>
</dbReference>
<dbReference type="EMBL" id="NGLE02000001">
    <property type="protein sequence ID" value="MEI5993674.1"/>
    <property type="molecule type" value="Genomic_DNA"/>
</dbReference>
<evidence type="ECO:0000313" key="8">
    <source>
        <dbReference type="EMBL" id="OTO07946.1"/>
    </source>
</evidence>
<dbReference type="Gene3D" id="3.90.660.50">
    <property type="match status" value="1"/>
</dbReference>
<comment type="caution">
    <text evidence="8">The sequence shown here is derived from an EMBL/GenBank/DDBJ whole genome shotgun (WGS) entry which is preliminary data.</text>
</comment>
<dbReference type="Gene3D" id="3.50.50.60">
    <property type="entry name" value="FAD/NAD(P)-binding domain"/>
    <property type="match status" value="1"/>
</dbReference>
<evidence type="ECO:0000313" key="9">
    <source>
        <dbReference type="Proteomes" id="UP000195139"/>
    </source>
</evidence>
<proteinExistence type="predicted"/>
<dbReference type="OrthoDB" id="9814556at2"/>
<dbReference type="InterPro" id="IPR036188">
    <property type="entry name" value="FAD/NAD-bd_sf"/>
</dbReference>
<name>A0A242CCM4_9ENTE</name>
<evidence type="ECO:0000256" key="2">
    <source>
        <dbReference type="ARBA" id="ARBA00022729"/>
    </source>
</evidence>
<evidence type="ECO:0000256" key="4">
    <source>
        <dbReference type="ARBA" id="ARBA00022857"/>
    </source>
</evidence>
<keyword evidence="4" id="KW-0521">NADP</keyword>
<protein>
    <recommendedName>
        <fullName evidence="6">Amine oxidase domain-containing protein</fullName>
    </recommendedName>
</protein>
<sequence length="471" mass="52264">MKKKISVIGGGISGLIAAALMSKGNEVIVLEKSESLGGLCQTITSGTTNYYLGAHHLGGISKSGPIGKILNQLAIDYDATFTETEYLTILLAGKSYQLPVKLSELSIYIRANFPDETAVEAFIQKLISYQKAFIANDDALLLKMFMETSQKSFDQFLSDYFRSDLLKKLLLSFGPGYGAVLGEDSAFTVLSLIISYSIGACYVKGGPQQLIQKLKQQIIANGGKFQKNTECLELLVDKGNTVTGIRCKELETNTIFEIKADKIISTVFPFNILPESCQMLRNTVKMKKLEKGPSVFRVFAELTEDVQGLTSDNTYLGTDMSHLTKEQLYLTPYSKQLPICMISLPYKADPLFNKSKKTIMFTFLLHNHKEKVEMATALKLIREAMPEIFDKLEAPFALENDDYSKVVSVDEGSVFGWVRTGKSVQNTNSFSPVFKGISGLYICGNWSTDFGVYGAFRSAYKIYTILEENET</sequence>
<organism evidence="8">
    <name type="scientific">Candidatus Enterococcus mansonii</name>
    <dbReference type="NCBI Taxonomy" id="1834181"/>
    <lineage>
        <taxon>Bacteria</taxon>
        <taxon>Bacillati</taxon>
        <taxon>Bacillota</taxon>
        <taxon>Bacilli</taxon>
        <taxon>Lactobacillales</taxon>
        <taxon>Enterococcaceae</taxon>
        <taxon>Enterococcus</taxon>
    </lineage>
</organism>
<dbReference type="SUPFAM" id="SSF51905">
    <property type="entry name" value="FAD/NAD(P)-binding domain"/>
    <property type="match status" value="1"/>
</dbReference>
<dbReference type="PANTHER" id="PTHR46091:SF3">
    <property type="entry name" value="AMINE OXIDASE DOMAIN-CONTAINING PROTEIN"/>
    <property type="match status" value="1"/>
</dbReference>
<dbReference type="Proteomes" id="UP000195139">
    <property type="component" value="Unassembled WGS sequence"/>
</dbReference>
<evidence type="ECO:0000256" key="3">
    <source>
        <dbReference type="ARBA" id="ARBA00022827"/>
    </source>
</evidence>
<dbReference type="InterPro" id="IPR052206">
    <property type="entry name" value="Retinol_saturase"/>
</dbReference>
<dbReference type="RefSeq" id="WP_086331094.1">
    <property type="nucleotide sequence ID" value="NZ_NGLE02000001.1"/>
</dbReference>
<reference evidence="7 9" key="2">
    <citation type="submission" date="2018-07" db="EMBL/GenBank/DDBJ databases">
        <title>The Genome Sequence of Enterococcus sp. DIV0659b.</title>
        <authorList>
            <consortium name="The Broad Institute Genomics Platform"/>
            <consortium name="The Broad Institute Genomic Center for Infectious Diseases"/>
            <person name="Earl A."/>
            <person name="Manson A."/>
            <person name="Schwartman J."/>
            <person name="Gilmore M."/>
            <person name="Abouelleil A."/>
            <person name="Cao P."/>
            <person name="Chapman S."/>
            <person name="Cusick C."/>
            <person name="Shea T."/>
            <person name="Young S."/>
            <person name="Neafsey D."/>
            <person name="Nusbaum C."/>
            <person name="Birren B."/>
        </authorList>
    </citation>
    <scope>NUCLEOTIDE SEQUENCE [LARGE SCALE GENOMIC DNA]</scope>
    <source>
        <strain evidence="7 9">4G2_DIV0659</strain>
    </source>
</reference>
<keyword evidence="1" id="KW-0285">Flavoprotein</keyword>
<evidence type="ECO:0000259" key="6">
    <source>
        <dbReference type="Pfam" id="PF01593"/>
    </source>
</evidence>
<dbReference type="EMBL" id="NGLE01000003">
    <property type="protein sequence ID" value="OTO07946.1"/>
    <property type="molecule type" value="Genomic_DNA"/>
</dbReference>
<dbReference type="Pfam" id="PF01593">
    <property type="entry name" value="Amino_oxidase"/>
    <property type="match status" value="1"/>
</dbReference>
<dbReference type="InterPro" id="IPR002937">
    <property type="entry name" value="Amino_oxidase"/>
</dbReference>
<reference evidence="8" key="1">
    <citation type="submission" date="2017-05" db="EMBL/GenBank/DDBJ databases">
        <title>The Genome Sequence of Enterococcus sp. 4G2_DIV0659.</title>
        <authorList>
            <consortium name="The Broad Institute Genomics Platform"/>
            <consortium name="The Broad Institute Genomic Center for Infectious Diseases"/>
            <person name="Earl A."/>
            <person name="Manson A."/>
            <person name="Schwartman J."/>
            <person name="Gilmore M."/>
            <person name="Abouelleil A."/>
            <person name="Cao P."/>
            <person name="Chapman S."/>
            <person name="Cusick C."/>
            <person name="Shea T."/>
            <person name="Young S."/>
            <person name="Neafsey D."/>
            <person name="Nusbaum C."/>
            <person name="Birren B."/>
        </authorList>
    </citation>
    <scope>NUCLEOTIDE SEQUENCE [LARGE SCALE GENOMIC DNA]</scope>
    <source>
        <strain evidence="8">4G2_DIV0659</strain>
    </source>
</reference>
<keyword evidence="3" id="KW-0274">FAD</keyword>
<accession>A0A242CCM4</accession>
<dbReference type="AlphaFoldDB" id="A0A242CCM4"/>
<dbReference type="GO" id="GO:0016491">
    <property type="term" value="F:oxidoreductase activity"/>
    <property type="evidence" value="ECO:0007669"/>
    <property type="project" value="InterPro"/>
</dbReference>
<keyword evidence="9" id="KW-1185">Reference proteome</keyword>
<evidence type="ECO:0000313" key="7">
    <source>
        <dbReference type="EMBL" id="MEI5993674.1"/>
    </source>
</evidence>
<keyword evidence="5" id="KW-0520">NAD</keyword>
<evidence type="ECO:0000256" key="1">
    <source>
        <dbReference type="ARBA" id="ARBA00022630"/>
    </source>
</evidence>
<keyword evidence="2" id="KW-0732">Signal</keyword>
<dbReference type="STRING" id="1834181.A5880_002216"/>